<keyword evidence="2" id="KW-0805">Transcription regulation</keyword>
<dbReference type="PANTHER" id="PTHR16073">
    <property type="entry name" value="DCR DOMAIN-CONTAINING PROTEIN"/>
    <property type="match status" value="1"/>
</dbReference>
<evidence type="ECO:0000256" key="4">
    <source>
        <dbReference type="ARBA" id="ARBA00023242"/>
    </source>
</evidence>
<feature type="domain" description="Developmental pluripotency-associated protein 2/4 C-terminal" evidence="6">
    <location>
        <begin position="244"/>
        <end position="309"/>
    </location>
</feature>
<feature type="domain" description="Developmental pluripotency-associated protein 2/4 central" evidence="7">
    <location>
        <begin position="186"/>
        <end position="239"/>
    </location>
</feature>
<dbReference type="AlphaFoldDB" id="L5M502"/>
<reference evidence="9" key="1">
    <citation type="journal article" date="2013" name="Science">
        <title>Comparative analysis of bat genomes provides insight into the evolution of flight and immunity.</title>
        <authorList>
            <person name="Zhang G."/>
            <person name="Cowled C."/>
            <person name="Shi Z."/>
            <person name="Huang Z."/>
            <person name="Bishop-Lilly K.A."/>
            <person name="Fang X."/>
            <person name="Wynne J.W."/>
            <person name="Xiong Z."/>
            <person name="Baker M.L."/>
            <person name="Zhao W."/>
            <person name="Tachedjian M."/>
            <person name="Zhu Y."/>
            <person name="Zhou P."/>
            <person name="Jiang X."/>
            <person name="Ng J."/>
            <person name="Yang L."/>
            <person name="Wu L."/>
            <person name="Xiao J."/>
            <person name="Feng Y."/>
            <person name="Chen Y."/>
            <person name="Sun X."/>
            <person name="Zhang Y."/>
            <person name="Marsh G.A."/>
            <person name="Crameri G."/>
            <person name="Broder C.C."/>
            <person name="Frey K.G."/>
            <person name="Wang L.F."/>
            <person name="Wang J."/>
        </authorList>
    </citation>
    <scope>NUCLEOTIDE SEQUENCE [LARGE SCALE GENOMIC DNA]</scope>
</reference>
<dbReference type="Proteomes" id="UP000010556">
    <property type="component" value="Unassembled WGS sequence"/>
</dbReference>
<evidence type="ECO:0000313" key="9">
    <source>
        <dbReference type="Proteomes" id="UP000010556"/>
    </source>
</evidence>
<evidence type="ECO:0000259" key="7">
    <source>
        <dbReference type="Pfam" id="PF14049"/>
    </source>
</evidence>
<evidence type="ECO:0000259" key="6">
    <source>
        <dbReference type="Pfam" id="PF14047"/>
    </source>
</evidence>
<keyword evidence="9" id="KW-1185">Reference proteome</keyword>
<proteinExistence type="predicted"/>
<feature type="compositionally biased region" description="Polar residues" evidence="5">
    <location>
        <begin position="34"/>
        <end position="56"/>
    </location>
</feature>
<dbReference type="GO" id="GO:0048731">
    <property type="term" value="P:system development"/>
    <property type="evidence" value="ECO:0007669"/>
    <property type="project" value="TreeGrafter"/>
</dbReference>
<comment type="subcellular location">
    <subcellularLocation>
        <location evidence="1">Nucleus</location>
    </subcellularLocation>
</comment>
<evidence type="ECO:0000256" key="3">
    <source>
        <dbReference type="ARBA" id="ARBA00023163"/>
    </source>
</evidence>
<dbReference type="InterPro" id="IPR039590">
    <property type="entry name" value="Dppa2/4"/>
</dbReference>
<dbReference type="Pfam" id="PF14047">
    <property type="entry name" value="DCR"/>
    <property type="match status" value="1"/>
</dbReference>
<feature type="domain" description="Developmental pluripotency-associated protein 2/4 central" evidence="7">
    <location>
        <begin position="129"/>
        <end position="173"/>
    </location>
</feature>
<gene>
    <name evidence="8" type="ORF">MDA_GLEAN10008539</name>
</gene>
<dbReference type="InterPro" id="IPR025892">
    <property type="entry name" value="Dppa2/4_central_dom"/>
</dbReference>
<dbReference type="eggNOG" id="ENOG502RVK6">
    <property type="taxonomic scope" value="Eukaryota"/>
</dbReference>
<dbReference type="InterPro" id="IPR025891">
    <property type="entry name" value="Dppa2/4_C_dom"/>
</dbReference>
<dbReference type="EMBL" id="KB104372">
    <property type="protein sequence ID" value="ELK33402.1"/>
    <property type="molecule type" value="Genomic_DNA"/>
</dbReference>
<evidence type="ECO:0000313" key="8">
    <source>
        <dbReference type="EMBL" id="ELK33402.1"/>
    </source>
</evidence>
<evidence type="ECO:0000256" key="2">
    <source>
        <dbReference type="ARBA" id="ARBA00023015"/>
    </source>
</evidence>
<feature type="region of interest" description="Disordered" evidence="5">
    <location>
        <begin position="23"/>
        <end position="56"/>
    </location>
</feature>
<evidence type="ECO:0000256" key="1">
    <source>
        <dbReference type="ARBA" id="ARBA00004123"/>
    </source>
</evidence>
<feature type="compositionally biased region" description="Basic residues" evidence="5">
    <location>
        <begin position="147"/>
        <end position="158"/>
    </location>
</feature>
<feature type="region of interest" description="Disordered" evidence="5">
    <location>
        <begin position="147"/>
        <end position="167"/>
    </location>
</feature>
<organism evidence="8 9">
    <name type="scientific">Myotis davidii</name>
    <name type="common">David's myotis</name>
    <dbReference type="NCBI Taxonomy" id="225400"/>
    <lineage>
        <taxon>Eukaryota</taxon>
        <taxon>Metazoa</taxon>
        <taxon>Chordata</taxon>
        <taxon>Craniata</taxon>
        <taxon>Vertebrata</taxon>
        <taxon>Euteleostomi</taxon>
        <taxon>Mammalia</taxon>
        <taxon>Eutheria</taxon>
        <taxon>Laurasiatheria</taxon>
        <taxon>Chiroptera</taxon>
        <taxon>Yangochiroptera</taxon>
        <taxon>Vespertilionidae</taxon>
        <taxon>Myotis</taxon>
    </lineage>
</organism>
<name>L5M502_MYODS</name>
<accession>L5M502</accession>
<dbReference type="GO" id="GO:0005634">
    <property type="term" value="C:nucleus"/>
    <property type="evidence" value="ECO:0007669"/>
    <property type="project" value="UniProtKB-SubCell"/>
</dbReference>
<keyword evidence="3" id="KW-0804">Transcription</keyword>
<dbReference type="PANTHER" id="PTHR16073:SF10">
    <property type="entry name" value="DEVELOPMENTAL PLURIPOTENCY-ASSOCIATED PROTEIN 2"/>
    <property type="match status" value="1"/>
</dbReference>
<evidence type="ECO:0000256" key="5">
    <source>
        <dbReference type="SAM" id="MobiDB-lite"/>
    </source>
</evidence>
<sequence>MANSRSEKDELEEENVILTLVPISEEHNEHQMEPSVSSTSDSKLTVPGTNDKVNLPQMNEQFKDCPKPILPLPTNLPSFNKVRHDTLQNWCQQLNLSTDGRKIDVYLRLSEHAYFEKKRVNRKHGDNVKNVAETPEEATLQSCLGKLTKRSRSKKSHQMSKGEEETHTVEMTSIIEVANTVEVASTVEVANTVEVTNTVEVITSAREAMLAAWSRIAARGSLSKAANSYSIPISVENFLLQTSGVRWCVVHGRHLLADKKGWVRLQFHAGQTWVPDTPTKMISLLLLPACTFPSPDLEDNMLCPDCVKSRPHGVRGVSDNIEGVLFRLHELETFTHVEGQL</sequence>
<protein>
    <submittedName>
        <fullName evidence="8">Developmental pluripotency-associated protein 2</fullName>
    </submittedName>
</protein>
<dbReference type="GO" id="GO:0003682">
    <property type="term" value="F:chromatin binding"/>
    <property type="evidence" value="ECO:0007669"/>
    <property type="project" value="InterPro"/>
</dbReference>
<keyword evidence="4" id="KW-0539">Nucleus</keyword>
<dbReference type="Pfam" id="PF14049">
    <property type="entry name" value="Dppa2_A"/>
    <property type="match status" value="2"/>
</dbReference>